<feature type="region of interest" description="Disordered" evidence="1">
    <location>
        <begin position="95"/>
        <end position="132"/>
    </location>
</feature>
<evidence type="ECO:0000256" key="2">
    <source>
        <dbReference type="SAM" id="SignalP"/>
    </source>
</evidence>
<evidence type="ECO:0000313" key="4">
    <source>
        <dbReference type="Proteomes" id="UP001497512"/>
    </source>
</evidence>
<feature type="region of interest" description="Disordered" evidence="1">
    <location>
        <begin position="28"/>
        <end position="69"/>
    </location>
</feature>
<dbReference type="EMBL" id="OZ019902">
    <property type="protein sequence ID" value="CAK9195089.1"/>
    <property type="molecule type" value="Genomic_DNA"/>
</dbReference>
<feature type="chain" id="PRO_5045240720" evidence="2">
    <location>
        <begin position="24"/>
        <end position="148"/>
    </location>
</feature>
<feature type="compositionally biased region" description="Pro residues" evidence="1">
    <location>
        <begin position="100"/>
        <end position="109"/>
    </location>
</feature>
<protein>
    <submittedName>
        <fullName evidence="3">Uncharacterized protein</fullName>
    </submittedName>
</protein>
<feature type="signal peptide" evidence="2">
    <location>
        <begin position="1"/>
        <end position="23"/>
    </location>
</feature>
<proteinExistence type="predicted"/>
<feature type="compositionally biased region" description="Polar residues" evidence="1">
    <location>
        <begin position="46"/>
        <end position="57"/>
    </location>
</feature>
<sequence>MGGRFLWVLLLLCMGFFWGQVVSQQQPEEQSKSYKTVNSGGGVSRWLSSPSTSNEPGSNWHGKPGRKEELYKRCPTEGTIQAKLSNDLFFSNGYWEQSPETPPILPYSPPAADGDKSGMNTQPDSGEHLGSYLAGWGDWQSGPFFSQH</sequence>
<organism evidence="3 4">
    <name type="scientific">Sphagnum troendelagicum</name>
    <dbReference type="NCBI Taxonomy" id="128251"/>
    <lineage>
        <taxon>Eukaryota</taxon>
        <taxon>Viridiplantae</taxon>
        <taxon>Streptophyta</taxon>
        <taxon>Embryophyta</taxon>
        <taxon>Bryophyta</taxon>
        <taxon>Sphagnophytina</taxon>
        <taxon>Sphagnopsida</taxon>
        <taxon>Sphagnales</taxon>
        <taxon>Sphagnaceae</taxon>
        <taxon>Sphagnum</taxon>
    </lineage>
</organism>
<keyword evidence="2" id="KW-0732">Signal</keyword>
<evidence type="ECO:0000256" key="1">
    <source>
        <dbReference type="SAM" id="MobiDB-lite"/>
    </source>
</evidence>
<reference evidence="3" key="1">
    <citation type="submission" date="2024-02" db="EMBL/GenBank/DDBJ databases">
        <authorList>
            <consortium name="ELIXIR-Norway"/>
            <consortium name="Elixir Norway"/>
        </authorList>
    </citation>
    <scope>NUCLEOTIDE SEQUENCE</scope>
</reference>
<dbReference type="Proteomes" id="UP001497512">
    <property type="component" value="Chromosome 10"/>
</dbReference>
<name>A0ABP0TFC9_9BRYO</name>
<gene>
    <name evidence="3" type="ORF">CSSPTR1EN2_LOCUS2850</name>
</gene>
<evidence type="ECO:0000313" key="3">
    <source>
        <dbReference type="EMBL" id="CAK9195089.1"/>
    </source>
</evidence>
<keyword evidence="4" id="KW-1185">Reference proteome</keyword>
<accession>A0ABP0TFC9</accession>